<reference evidence="4 5" key="1">
    <citation type="submission" date="2022-05" db="EMBL/GenBank/DDBJ databases">
        <authorList>
            <consortium name="Genoscope - CEA"/>
            <person name="William W."/>
        </authorList>
    </citation>
    <scope>NUCLEOTIDE SEQUENCE [LARGE SCALE GENOMIC DNA]</scope>
</reference>
<evidence type="ECO:0000256" key="1">
    <source>
        <dbReference type="ARBA" id="ARBA00022729"/>
    </source>
</evidence>
<name>A0ABN8P0U4_9CNID</name>
<dbReference type="InterPro" id="IPR028996">
    <property type="entry name" value="GM2-AP"/>
</dbReference>
<accession>A0ABN8P0U4</accession>
<feature type="chain" id="PRO_5046098531" description="MD-2-related lipid-recognition domain-containing protein" evidence="2">
    <location>
        <begin position="19"/>
        <end position="165"/>
    </location>
</feature>
<keyword evidence="1 2" id="KW-0732">Signal</keyword>
<dbReference type="InterPro" id="IPR036846">
    <property type="entry name" value="GM2-AP_sf"/>
</dbReference>
<feature type="domain" description="MD-2-related lipid-recognition" evidence="3">
    <location>
        <begin position="21"/>
        <end position="161"/>
    </location>
</feature>
<dbReference type="Proteomes" id="UP001159405">
    <property type="component" value="Unassembled WGS sequence"/>
</dbReference>
<proteinExistence type="predicted"/>
<sequence>MVFTQAFLLVIVAYSVDALKWSNCDGSSPVQIKDISLSPHPVILQKGAKVTFSGMFKVQSAVGMNYKIDVKLKRKGWWGTWIPIPCFGKCTHDIGCNQLIALLEGERCPLRSPKEYTVRRQEHVLPDVNLPSFLTSGTYKVQADLRDKASNKRISCVEAVVTITS</sequence>
<dbReference type="SMART" id="SM00737">
    <property type="entry name" value="ML"/>
    <property type="match status" value="1"/>
</dbReference>
<evidence type="ECO:0000313" key="5">
    <source>
        <dbReference type="Proteomes" id="UP001159405"/>
    </source>
</evidence>
<evidence type="ECO:0000256" key="2">
    <source>
        <dbReference type="SAM" id="SignalP"/>
    </source>
</evidence>
<dbReference type="SUPFAM" id="SSF63707">
    <property type="entry name" value="Ganglioside M2 (gm2) activator"/>
    <property type="match status" value="1"/>
</dbReference>
<dbReference type="EMBL" id="CALNXK010000047">
    <property type="protein sequence ID" value="CAH3129704.1"/>
    <property type="molecule type" value="Genomic_DNA"/>
</dbReference>
<protein>
    <recommendedName>
        <fullName evidence="3">MD-2-related lipid-recognition domain-containing protein</fullName>
    </recommendedName>
</protein>
<keyword evidence="5" id="KW-1185">Reference proteome</keyword>
<feature type="signal peptide" evidence="2">
    <location>
        <begin position="1"/>
        <end position="18"/>
    </location>
</feature>
<evidence type="ECO:0000313" key="4">
    <source>
        <dbReference type="EMBL" id="CAH3129704.1"/>
    </source>
</evidence>
<dbReference type="Gene3D" id="2.70.220.10">
    <property type="entry name" value="Ganglioside GM2 activator"/>
    <property type="match status" value="1"/>
</dbReference>
<organism evidence="4 5">
    <name type="scientific">Porites lobata</name>
    <dbReference type="NCBI Taxonomy" id="104759"/>
    <lineage>
        <taxon>Eukaryota</taxon>
        <taxon>Metazoa</taxon>
        <taxon>Cnidaria</taxon>
        <taxon>Anthozoa</taxon>
        <taxon>Hexacorallia</taxon>
        <taxon>Scleractinia</taxon>
        <taxon>Fungiina</taxon>
        <taxon>Poritidae</taxon>
        <taxon>Porites</taxon>
    </lineage>
</organism>
<evidence type="ECO:0000259" key="3">
    <source>
        <dbReference type="SMART" id="SM00737"/>
    </source>
</evidence>
<dbReference type="InterPro" id="IPR003172">
    <property type="entry name" value="ML_dom"/>
</dbReference>
<comment type="caution">
    <text evidence="4">The sequence shown here is derived from an EMBL/GenBank/DDBJ whole genome shotgun (WGS) entry which is preliminary data.</text>
</comment>
<dbReference type="PANTHER" id="PTHR17357:SF0">
    <property type="entry name" value="GANGLIOSIDE GM2 ACTIVATOR"/>
    <property type="match status" value="1"/>
</dbReference>
<dbReference type="Pfam" id="PF02221">
    <property type="entry name" value="E1_DerP2_DerF2"/>
    <property type="match status" value="1"/>
</dbReference>
<dbReference type="PANTHER" id="PTHR17357">
    <property type="entry name" value="GM2 GANGLIOSIDE ACTIVATOR PROTEIN"/>
    <property type="match status" value="1"/>
</dbReference>
<gene>
    <name evidence="4" type="ORF">PLOB_00034498</name>
</gene>